<evidence type="ECO:0000256" key="4">
    <source>
        <dbReference type="RuleBase" id="RU000639"/>
    </source>
</evidence>
<dbReference type="Gene3D" id="3.90.20.20">
    <property type="match status" value="1"/>
</dbReference>
<dbReference type="InterPro" id="IPR000740">
    <property type="entry name" value="GrpE"/>
</dbReference>
<dbReference type="GO" id="GO:0006457">
    <property type="term" value="P:protein folding"/>
    <property type="evidence" value="ECO:0007669"/>
    <property type="project" value="InterPro"/>
</dbReference>
<proteinExistence type="inferred from homology"/>
<dbReference type="SUPFAM" id="SSF58014">
    <property type="entry name" value="Coiled-coil domain of nucleotide exchange factor GrpE"/>
    <property type="match status" value="1"/>
</dbReference>
<comment type="similarity">
    <text evidence="1 3 5">Belongs to the GrpE family.</text>
</comment>
<dbReference type="AlphaFoldDB" id="A0A2H0X9A7"/>
<dbReference type="PANTHER" id="PTHR21237">
    <property type="entry name" value="GRPE PROTEIN"/>
    <property type="match status" value="1"/>
</dbReference>
<evidence type="ECO:0000313" key="6">
    <source>
        <dbReference type="EMBL" id="PIS21523.1"/>
    </source>
</evidence>
<reference evidence="7" key="1">
    <citation type="submission" date="2017-09" db="EMBL/GenBank/DDBJ databases">
        <title>Depth-based differentiation of microbial function through sediment-hosted aquifers and enrichment of novel symbionts in the deep terrestrial subsurface.</title>
        <authorList>
            <person name="Probst A.J."/>
            <person name="Ladd B."/>
            <person name="Jarett J.K."/>
            <person name="Geller-Mcgrath D.E."/>
            <person name="Sieber C.M.K."/>
            <person name="Emerson J.B."/>
            <person name="Anantharaman K."/>
            <person name="Thomas B.C."/>
            <person name="Malmstrom R."/>
            <person name="Stieglmeier M."/>
            <person name="Klingl A."/>
            <person name="Woyke T."/>
            <person name="Ryan C.M."/>
            <person name="Banfield J.F."/>
        </authorList>
    </citation>
    <scope>NUCLEOTIDE SEQUENCE [LARGE SCALE GENOMIC DNA]</scope>
</reference>
<dbReference type="PRINTS" id="PR00773">
    <property type="entry name" value="GRPEPROTEIN"/>
</dbReference>
<dbReference type="PANTHER" id="PTHR21237:SF23">
    <property type="entry name" value="GRPE PROTEIN HOMOLOG, MITOCHONDRIAL"/>
    <property type="match status" value="1"/>
</dbReference>
<accession>A0A2H0X9A7</accession>
<comment type="subunit">
    <text evidence="3">Homodimer.</text>
</comment>
<comment type="function">
    <text evidence="3 4">Participates actively in the response to hyperosmotic and heat shock by preventing the aggregation of stress-denatured proteins, in association with DnaK and GrpE. It is the nucleotide exchange factor for DnaK and may function as a thermosensor. Unfolded proteins bind initially to DnaJ; upon interaction with the DnaJ-bound protein, DnaK hydrolyzes its bound ATP, resulting in the formation of a stable complex. GrpE releases ADP from DnaK; ATP binding to DnaK triggers the release of the substrate protein, thus completing the reaction cycle. Several rounds of ATP-dependent interactions between DnaJ, DnaK and GrpE are required for fully efficient folding.</text>
</comment>
<keyword evidence="3" id="KW-0963">Cytoplasm</keyword>
<dbReference type="Gene3D" id="2.30.22.10">
    <property type="entry name" value="Head domain of nucleotide exchange factor GrpE"/>
    <property type="match status" value="1"/>
</dbReference>
<keyword evidence="3 4" id="KW-0346">Stress response</keyword>
<dbReference type="InterPro" id="IPR009012">
    <property type="entry name" value="GrpE_head"/>
</dbReference>
<organism evidence="6 7">
    <name type="scientific">candidate division WWE3 bacterium CG08_land_8_20_14_0_20_41_15</name>
    <dbReference type="NCBI Taxonomy" id="1975086"/>
    <lineage>
        <taxon>Bacteria</taxon>
        <taxon>Katanobacteria</taxon>
    </lineage>
</organism>
<name>A0A2H0X9A7_UNCKA</name>
<dbReference type="EMBL" id="PEYV01000037">
    <property type="protein sequence ID" value="PIS21523.1"/>
    <property type="molecule type" value="Genomic_DNA"/>
</dbReference>
<comment type="caution">
    <text evidence="6">The sequence shown here is derived from an EMBL/GenBank/DDBJ whole genome shotgun (WGS) entry which is preliminary data.</text>
</comment>
<dbReference type="Pfam" id="PF01025">
    <property type="entry name" value="GrpE"/>
    <property type="match status" value="1"/>
</dbReference>
<evidence type="ECO:0000256" key="5">
    <source>
        <dbReference type="RuleBase" id="RU004478"/>
    </source>
</evidence>
<evidence type="ECO:0000313" key="7">
    <source>
        <dbReference type="Proteomes" id="UP000231098"/>
    </source>
</evidence>
<keyword evidence="2 3" id="KW-0143">Chaperone</keyword>
<dbReference type="PROSITE" id="PS01071">
    <property type="entry name" value="GRPE"/>
    <property type="match status" value="1"/>
</dbReference>
<evidence type="ECO:0000256" key="1">
    <source>
        <dbReference type="ARBA" id="ARBA00009054"/>
    </source>
</evidence>
<sequence length="142" mass="16015">MEETATPLQEEYNILLESFKRSRADYLNLEKRVSDERALIIKYANENLIIKLLPIVDALEEAVKKEKVDGVKLILKDFIQLLSDLGVSEIKATGETFDPSFHEAVDVTSGEENKVMQVVRKGYTLNGKVLRPARVLVGKLIV</sequence>
<dbReference type="GO" id="GO:0042803">
    <property type="term" value="F:protein homodimerization activity"/>
    <property type="evidence" value="ECO:0007669"/>
    <property type="project" value="InterPro"/>
</dbReference>
<evidence type="ECO:0000256" key="2">
    <source>
        <dbReference type="ARBA" id="ARBA00023186"/>
    </source>
</evidence>
<dbReference type="GO" id="GO:0051087">
    <property type="term" value="F:protein-folding chaperone binding"/>
    <property type="evidence" value="ECO:0007669"/>
    <property type="project" value="InterPro"/>
</dbReference>
<evidence type="ECO:0000256" key="3">
    <source>
        <dbReference type="HAMAP-Rule" id="MF_01151"/>
    </source>
</evidence>
<dbReference type="CDD" id="cd00446">
    <property type="entry name" value="GrpE"/>
    <property type="match status" value="1"/>
</dbReference>
<protein>
    <recommendedName>
        <fullName evidence="3 4">Protein GrpE</fullName>
    </recommendedName>
    <alternativeName>
        <fullName evidence="3">HSP-70 cofactor</fullName>
    </alternativeName>
</protein>
<dbReference type="InterPro" id="IPR013805">
    <property type="entry name" value="GrpE_CC"/>
</dbReference>
<dbReference type="GO" id="GO:0000774">
    <property type="term" value="F:adenyl-nucleotide exchange factor activity"/>
    <property type="evidence" value="ECO:0007669"/>
    <property type="project" value="InterPro"/>
</dbReference>
<comment type="subcellular location">
    <subcellularLocation>
        <location evidence="3">Cytoplasm</location>
    </subcellularLocation>
</comment>
<dbReference type="Proteomes" id="UP000231098">
    <property type="component" value="Unassembled WGS sequence"/>
</dbReference>
<dbReference type="GO" id="GO:0005737">
    <property type="term" value="C:cytoplasm"/>
    <property type="evidence" value="ECO:0007669"/>
    <property type="project" value="UniProtKB-SubCell"/>
</dbReference>
<dbReference type="HAMAP" id="MF_01151">
    <property type="entry name" value="GrpE"/>
    <property type="match status" value="1"/>
</dbReference>
<dbReference type="SUPFAM" id="SSF51064">
    <property type="entry name" value="Head domain of nucleotide exchange factor GrpE"/>
    <property type="match status" value="1"/>
</dbReference>
<gene>
    <name evidence="3 6" type="primary">grpE</name>
    <name evidence="6" type="ORF">COT51_02305</name>
</gene>
<dbReference type="GO" id="GO:0051082">
    <property type="term" value="F:unfolded protein binding"/>
    <property type="evidence" value="ECO:0007669"/>
    <property type="project" value="TreeGrafter"/>
</dbReference>